<dbReference type="InterPro" id="IPR004302">
    <property type="entry name" value="Cellulose/chitin-bd_N"/>
</dbReference>
<dbReference type="OrthoDB" id="120613at2759"/>
<keyword evidence="7" id="KW-0732">Signal</keyword>
<evidence type="ECO:0000256" key="4">
    <source>
        <dbReference type="ARBA" id="ARBA00023157"/>
    </source>
</evidence>
<evidence type="ECO:0000259" key="8">
    <source>
        <dbReference type="Pfam" id="PF03067"/>
    </source>
</evidence>
<keyword evidence="5" id="KW-0325">Glycoprotein</keyword>
<comment type="cofactor">
    <cofactor evidence="1">
        <name>Cu(2+)</name>
        <dbReference type="ChEBI" id="CHEBI:29036"/>
    </cofactor>
</comment>
<evidence type="ECO:0000256" key="2">
    <source>
        <dbReference type="ARBA" id="ARBA00022723"/>
    </source>
</evidence>
<gene>
    <name evidence="9" type="ORF">CYLTODRAFT_470119</name>
</gene>
<accession>A0A0D7AZU0</accession>
<feature type="signal peptide" evidence="7">
    <location>
        <begin position="1"/>
        <end position="16"/>
    </location>
</feature>
<reference evidence="9 10" key="1">
    <citation type="journal article" date="2015" name="Fungal Genet. Biol.">
        <title>Evolution of novel wood decay mechanisms in Agaricales revealed by the genome sequences of Fistulina hepatica and Cylindrobasidium torrendii.</title>
        <authorList>
            <person name="Floudas D."/>
            <person name="Held B.W."/>
            <person name="Riley R."/>
            <person name="Nagy L.G."/>
            <person name="Koehler G."/>
            <person name="Ransdell A.S."/>
            <person name="Younus H."/>
            <person name="Chow J."/>
            <person name="Chiniquy J."/>
            <person name="Lipzen A."/>
            <person name="Tritt A."/>
            <person name="Sun H."/>
            <person name="Haridas S."/>
            <person name="LaButti K."/>
            <person name="Ohm R.A."/>
            <person name="Kues U."/>
            <person name="Blanchette R.A."/>
            <person name="Grigoriev I.V."/>
            <person name="Minto R.E."/>
            <person name="Hibbett D.S."/>
        </authorList>
    </citation>
    <scope>NUCLEOTIDE SEQUENCE [LARGE SCALE GENOMIC DNA]</scope>
    <source>
        <strain evidence="9 10">FP15055 ss-10</strain>
    </source>
</reference>
<evidence type="ECO:0000256" key="5">
    <source>
        <dbReference type="ARBA" id="ARBA00023180"/>
    </source>
</evidence>
<keyword evidence="10" id="KW-1185">Reference proteome</keyword>
<dbReference type="PANTHER" id="PTHR36575">
    <property type="entry name" value="BINDING PROTEIN, PUTATIVE (AFU_ORTHOLOGUE AFUA_1G14430)-RELATED"/>
    <property type="match status" value="1"/>
</dbReference>
<dbReference type="PANTHER" id="PTHR36575:SF2">
    <property type="entry name" value="CHITIN-BINDING TYPE-4 DOMAIN-CONTAINING PROTEIN-RELATED"/>
    <property type="match status" value="1"/>
</dbReference>
<evidence type="ECO:0000256" key="1">
    <source>
        <dbReference type="ARBA" id="ARBA00001973"/>
    </source>
</evidence>
<feature type="chain" id="PRO_5002316800" description="Chitin-binding type-4 domain-containing protein" evidence="7">
    <location>
        <begin position="17"/>
        <end position="187"/>
    </location>
</feature>
<dbReference type="Pfam" id="PF03067">
    <property type="entry name" value="LPMO_10"/>
    <property type="match status" value="1"/>
</dbReference>
<evidence type="ECO:0000256" key="7">
    <source>
        <dbReference type="SAM" id="SignalP"/>
    </source>
</evidence>
<protein>
    <recommendedName>
        <fullName evidence="8">Chitin-binding type-4 domain-containing protein</fullName>
    </recommendedName>
</protein>
<dbReference type="InterPro" id="IPR052282">
    <property type="entry name" value="Starch-active_LPMO"/>
</dbReference>
<evidence type="ECO:0000256" key="3">
    <source>
        <dbReference type="ARBA" id="ARBA00023008"/>
    </source>
</evidence>
<comment type="similarity">
    <text evidence="6">Belongs to the polysaccharide monooxygenase AA13 family.</text>
</comment>
<evidence type="ECO:0000256" key="6">
    <source>
        <dbReference type="ARBA" id="ARBA00034311"/>
    </source>
</evidence>
<keyword evidence="4" id="KW-1015">Disulfide bond</keyword>
<evidence type="ECO:0000313" key="9">
    <source>
        <dbReference type="EMBL" id="KIY63888.1"/>
    </source>
</evidence>
<keyword evidence="3" id="KW-0186">Copper</keyword>
<dbReference type="STRING" id="1314674.A0A0D7AZU0"/>
<keyword evidence="2" id="KW-0479">Metal-binding</keyword>
<dbReference type="AlphaFoldDB" id="A0A0D7AZU0"/>
<feature type="domain" description="Chitin-binding type-4" evidence="8">
    <location>
        <begin position="17"/>
        <end position="184"/>
    </location>
</feature>
<name>A0A0D7AZU0_9AGAR</name>
<proteinExistence type="inferred from homology"/>
<dbReference type="Gene3D" id="2.70.50.70">
    <property type="match status" value="1"/>
</dbReference>
<organism evidence="9 10">
    <name type="scientific">Cylindrobasidium torrendii FP15055 ss-10</name>
    <dbReference type="NCBI Taxonomy" id="1314674"/>
    <lineage>
        <taxon>Eukaryota</taxon>
        <taxon>Fungi</taxon>
        <taxon>Dikarya</taxon>
        <taxon>Basidiomycota</taxon>
        <taxon>Agaricomycotina</taxon>
        <taxon>Agaricomycetes</taxon>
        <taxon>Agaricomycetidae</taxon>
        <taxon>Agaricales</taxon>
        <taxon>Marasmiineae</taxon>
        <taxon>Physalacriaceae</taxon>
        <taxon>Cylindrobasidium</taxon>
    </lineage>
</organism>
<dbReference type="GO" id="GO:0046872">
    <property type="term" value="F:metal ion binding"/>
    <property type="evidence" value="ECO:0007669"/>
    <property type="project" value="UniProtKB-KW"/>
</dbReference>
<dbReference type="Proteomes" id="UP000054007">
    <property type="component" value="Unassembled WGS sequence"/>
</dbReference>
<dbReference type="EMBL" id="KN880666">
    <property type="protein sequence ID" value="KIY63888.1"/>
    <property type="molecule type" value="Genomic_DNA"/>
</dbReference>
<sequence length="187" mass="20005">MFALPILSIFAASVAGHAVVTEPPPRQAGAANLAACGSAVQKKLTDDETGPIENIVKVVDGDTTDACELYTCRSYLFDDNKDSVQTYAVGDVVSWAINLVAHHTGYANLSIIDTASNSAIESLYVWDVYANSSVGPSQWPADETAFEVTIPDVGTQCAEAGACAMQWYWYATENSQTYESCVDFVIA</sequence>
<evidence type="ECO:0000313" key="10">
    <source>
        <dbReference type="Proteomes" id="UP000054007"/>
    </source>
</evidence>